<feature type="signal peptide" evidence="1">
    <location>
        <begin position="1"/>
        <end position="18"/>
    </location>
</feature>
<evidence type="ECO:0000313" key="2">
    <source>
        <dbReference type="EMBL" id="MDD7972010.1"/>
    </source>
</evidence>
<dbReference type="Proteomes" id="UP001431784">
    <property type="component" value="Unassembled WGS sequence"/>
</dbReference>
<comment type="caution">
    <text evidence="2">The sequence shown here is derived from an EMBL/GenBank/DDBJ whole genome shotgun (WGS) entry which is preliminary data.</text>
</comment>
<gene>
    <name evidence="2" type="ORF">PUT78_12965</name>
</gene>
<dbReference type="RefSeq" id="WP_274352686.1">
    <property type="nucleotide sequence ID" value="NZ_JAQZSM010000011.1"/>
</dbReference>
<evidence type="ECO:0000256" key="1">
    <source>
        <dbReference type="SAM" id="SignalP"/>
    </source>
</evidence>
<keyword evidence="3" id="KW-1185">Reference proteome</keyword>
<feature type="chain" id="PRO_5046508141" evidence="1">
    <location>
        <begin position="19"/>
        <end position="156"/>
    </location>
</feature>
<organism evidence="2 3">
    <name type="scientific">Roseinatronobacter alkalisoli</name>
    <dbReference type="NCBI Taxonomy" id="3028235"/>
    <lineage>
        <taxon>Bacteria</taxon>
        <taxon>Pseudomonadati</taxon>
        <taxon>Pseudomonadota</taxon>
        <taxon>Alphaproteobacteria</taxon>
        <taxon>Rhodobacterales</taxon>
        <taxon>Paracoccaceae</taxon>
        <taxon>Roseinatronobacter</taxon>
    </lineage>
</organism>
<accession>A0ABT5TA66</accession>
<keyword evidence="1" id="KW-0732">Signal</keyword>
<reference evidence="2" key="1">
    <citation type="submission" date="2023-02" db="EMBL/GenBank/DDBJ databases">
        <title>Description of Roseinatronobacter alkalisoli sp. nov., an alkaliphilic bacerium isolated from soda soil.</title>
        <authorList>
            <person name="Wei W."/>
        </authorList>
    </citation>
    <scope>NUCLEOTIDE SEQUENCE</scope>
    <source>
        <strain evidence="2">HJB301</strain>
    </source>
</reference>
<sequence>MIHITLATALILATPLSAGSEGTPLNPSGPPAAMRGTLDLDLSLPDLFGSSEPDREINGCIVPGRPDWVWQMDPTTTNERALANAMYQHRWSAAVVENQDCGCALRYPDWHEVIEEFQSNYDGMDPQEMFKIIMAYRSKFHQVVSRADSICSEKTQ</sequence>
<dbReference type="EMBL" id="JAQZSM010000011">
    <property type="protein sequence ID" value="MDD7972010.1"/>
    <property type="molecule type" value="Genomic_DNA"/>
</dbReference>
<protein>
    <submittedName>
        <fullName evidence="2">Uncharacterized protein</fullName>
    </submittedName>
</protein>
<proteinExistence type="predicted"/>
<evidence type="ECO:0000313" key="3">
    <source>
        <dbReference type="Proteomes" id="UP001431784"/>
    </source>
</evidence>
<name>A0ABT5TA66_9RHOB</name>